<proteinExistence type="predicted"/>
<reference evidence="1 2" key="1">
    <citation type="submission" date="2013-11" db="EMBL/GenBank/DDBJ databases">
        <title>Complete genome sequence of Rhizobium gallicum bv. gallicum R602.</title>
        <authorList>
            <person name="Bustos P."/>
            <person name="Santamaria R.I."/>
            <person name="Lozano L."/>
            <person name="Acosta J.L."/>
            <person name="Ormeno-Orrillo E."/>
            <person name="Rogel M.A."/>
            <person name="Romero D."/>
            <person name="Cevallos M.A."/>
            <person name="Martinez-Romero E."/>
            <person name="Gonzalez V."/>
        </authorList>
    </citation>
    <scope>NUCLEOTIDE SEQUENCE [LARGE SCALE GENOMIC DNA]</scope>
    <source>
        <strain evidence="1 2">R602</strain>
        <plasmid evidence="1 2">pRgalR602b</plasmid>
    </source>
</reference>
<keyword evidence="2" id="KW-1185">Reference proteome</keyword>
<dbReference type="AlphaFoldDB" id="A0A0B4XAR1"/>
<evidence type="ECO:0000313" key="2">
    <source>
        <dbReference type="Proteomes" id="UP000031368"/>
    </source>
</evidence>
<dbReference type="Proteomes" id="UP000031368">
    <property type="component" value="Plasmid pRgalR602b"/>
</dbReference>
<name>A0A0B4XAR1_9HYPH</name>
<keyword evidence="1" id="KW-0614">Plasmid</keyword>
<dbReference type="EMBL" id="CP006879">
    <property type="protein sequence ID" value="AJD43622.1"/>
    <property type="molecule type" value="Genomic_DNA"/>
</dbReference>
<sequence length="55" mass="6084">MVNHPVKRPFERSLAIFKTLCADNDVAWVLITYGPQSSEGITILRSSSISSTCRS</sequence>
<gene>
    <name evidence="1" type="ORF">RGR602_PB00082</name>
</gene>
<dbReference type="HOGENOM" id="CLU_3029235_0_0_5"/>
<evidence type="ECO:0000313" key="1">
    <source>
        <dbReference type="EMBL" id="AJD43622.1"/>
    </source>
</evidence>
<organism evidence="1 2">
    <name type="scientific">Rhizobium gallicum bv. gallicum R602sp</name>
    <dbReference type="NCBI Taxonomy" id="1041138"/>
    <lineage>
        <taxon>Bacteria</taxon>
        <taxon>Pseudomonadati</taxon>
        <taxon>Pseudomonadota</taxon>
        <taxon>Alphaproteobacteria</taxon>
        <taxon>Hyphomicrobiales</taxon>
        <taxon>Rhizobiaceae</taxon>
        <taxon>Rhizobium/Agrobacterium group</taxon>
        <taxon>Rhizobium</taxon>
    </lineage>
</organism>
<protein>
    <submittedName>
        <fullName evidence="1">Uncharacterized protein</fullName>
    </submittedName>
</protein>
<geneLocation type="plasmid" evidence="1 2">
    <name>pRgalR602b</name>
</geneLocation>
<dbReference type="KEGG" id="rga:RGR602_PB00082"/>
<accession>A0A0B4XAR1</accession>